<sequence>MDYIVGIDSGGTKTHIKIASMEQQIVYENFGSSGNIYSNSVETLTQNFRDLIFSGIDSLRFSVKDCQGIAIGSAGIRQQNDGQLLKDILTSFGFFCKITITDDAHIALCGGLGKTEGIVLISGTGSICYGRNSVGETMICGGYGHLLSDEGSAYHIAMQAMRSILQSIDFRLPFTTLTQYFCEELQLSDPIELIHFVKDTVEKEKIAALSRIVDKVALNGDELAIAILENSATDLFTMIKIVFQKLFADKETNLLLTGSTIEHCIILKNKLYSLIEKELPNITVCKKSHDAAYGAVLIALKNSFHQMDSKDTH</sequence>
<dbReference type="PANTHER" id="PTHR43190:SF3">
    <property type="entry name" value="N-ACETYL-D-GLUCOSAMINE KINASE"/>
    <property type="match status" value="1"/>
</dbReference>
<evidence type="ECO:0000313" key="3">
    <source>
        <dbReference type="Proteomes" id="UP000186666"/>
    </source>
</evidence>
<dbReference type="CDD" id="cd24084">
    <property type="entry name" value="ASKHA_NBD_MurK-like"/>
    <property type="match status" value="1"/>
</dbReference>
<name>A0ABY1KB67_9BACL</name>
<dbReference type="RefSeq" id="WP_068592510.1">
    <property type="nucleotide sequence ID" value="NZ_FTNK01000017.1"/>
</dbReference>
<dbReference type="Pfam" id="PF01869">
    <property type="entry name" value="BcrAD_BadFG"/>
    <property type="match status" value="1"/>
</dbReference>
<comment type="caution">
    <text evidence="2">The sequence shown here is derived from an EMBL/GenBank/DDBJ whole genome shotgun (WGS) entry which is preliminary data.</text>
</comment>
<dbReference type="InterPro" id="IPR002731">
    <property type="entry name" value="ATPase_BadF"/>
</dbReference>
<keyword evidence="3" id="KW-1185">Reference proteome</keyword>
<reference evidence="2 3" key="1">
    <citation type="submission" date="2017-01" db="EMBL/GenBank/DDBJ databases">
        <authorList>
            <person name="Varghese N."/>
            <person name="Submissions S."/>
        </authorList>
    </citation>
    <scope>NUCLEOTIDE SEQUENCE [LARGE SCALE GENOMIC DNA]</scope>
    <source>
        <strain evidence="2 3">ATCC 23464</strain>
    </source>
</reference>
<evidence type="ECO:0000259" key="1">
    <source>
        <dbReference type="Pfam" id="PF01869"/>
    </source>
</evidence>
<organism evidence="2 3">
    <name type="scientific">Paenibacillus macquariensis</name>
    <dbReference type="NCBI Taxonomy" id="948756"/>
    <lineage>
        <taxon>Bacteria</taxon>
        <taxon>Bacillati</taxon>
        <taxon>Bacillota</taxon>
        <taxon>Bacilli</taxon>
        <taxon>Bacillales</taxon>
        <taxon>Paenibacillaceae</taxon>
        <taxon>Paenibacillus</taxon>
    </lineage>
</organism>
<dbReference type="InterPro" id="IPR052519">
    <property type="entry name" value="Euk-type_GlcNAc_Kinase"/>
</dbReference>
<dbReference type="InterPro" id="IPR043129">
    <property type="entry name" value="ATPase_NBD"/>
</dbReference>
<evidence type="ECO:0000313" key="2">
    <source>
        <dbReference type="EMBL" id="SIR53364.1"/>
    </source>
</evidence>
<feature type="domain" description="ATPase BadF/BadG/BcrA/BcrD type" evidence="1">
    <location>
        <begin position="5"/>
        <end position="299"/>
    </location>
</feature>
<accession>A0ABY1KB67</accession>
<dbReference type="SUPFAM" id="SSF53067">
    <property type="entry name" value="Actin-like ATPase domain"/>
    <property type="match status" value="2"/>
</dbReference>
<protein>
    <submittedName>
        <fullName evidence="2">BadF-type ATPase</fullName>
    </submittedName>
</protein>
<dbReference type="PANTHER" id="PTHR43190">
    <property type="entry name" value="N-ACETYL-D-GLUCOSAMINE KINASE"/>
    <property type="match status" value="1"/>
</dbReference>
<dbReference type="Gene3D" id="3.30.420.40">
    <property type="match status" value="2"/>
</dbReference>
<dbReference type="Proteomes" id="UP000186666">
    <property type="component" value="Unassembled WGS sequence"/>
</dbReference>
<dbReference type="EMBL" id="FTNK01000017">
    <property type="protein sequence ID" value="SIR53364.1"/>
    <property type="molecule type" value="Genomic_DNA"/>
</dbReference>
<gene>
    <name evidence="2" type="ORF">SAMN05421578_11787</name>
</gene>
<proteinExistence type="predicted"/>